<keyword evidence="2" id="KW-1185">Reference proteome</keyword>
<dbReference type="EMBL" id="CAXDID020000001">
    <property type="protein sequence ID" value="CAL5970420.1"/>
    <property type="molecule type" value="Genomic_DNA"/>
</dbReference>
<evidence type="ECO:0000313" key="1">
    <source>
        <dbReference type="EMBL" id="CAL5970420.1"/>
    </source>
</evidence>
<sequence>MKVSSEEIIVDELLSLKRLKQIICLNVLGIKRNVLYLFLTRSCSKSSIVDGYSVRSSVALGFAFLPCSHTRGLAALAVPFFRQLDGLSNLTLYFDHYSIKMKGSSEEIVDELVLQTVKTVIQLVQMQSELFVKKQQLSRGCFNINILIQNVCYSLNVLRIKAVTCFGREEHNTFYFDIPLLVVATICFLRSMDSSQMQFFNLSDQFQHLLIIRESMSFLTGALFIIKQYVTA</sequence>
<dbReference type="Proteomes" id="UP001642409">
    <property type="component" value="Unassembled WGS sequence"/>
</dbReference>
<name>A0ABP1GE64_9EUKA</name>
<evidence type="ECO:0000313" key="2">
    <source>
        <dbReference type="Proteomes" id="UP001642409"/>
    </source>
</evidence>
<comment type="caution">
    <text evidence="1">The sequence shown here is derived from an EMBL/GenBank/DDBJ whole genome shotgun (WGS) entry which is preliminary data.</text>
</comment>
<accession>A0ABP1GE64</accession>
<gene>
    <name evidence="1" type="ORF">HINF_LOCUS360</name>
</gene>
<protein>
    <submittedName>
        <fullName evidence="1">Hypothetical_protein</fullName>
    </submittedName>
</protein>
<reference evidence="1 2" key="1">
    <citation type="submission" date="2024-07" db="EMBL/GenBank/DDBJ databases">
        <authorList>
            <person name="Akdeniz Z."/>
        </authorList>
    </citation>
    <scope>NUCLEOTIDE SEQUENCE [LARGE SCALE GENOMIC DNA]</scope>
</reference>
<organism evidence="1 2">
    <name type="scientific">Hexamita inflata</name>
    <dbReference type="NCBI Taxonomy" id="28002"/>
    <lineage>
        <taxon>Eukaryota</taxon>
        <taxon>Metamonada</taxon>
        <taxon>Diplomonadida</taxon>
        <taxon>Hexamitidae</taxon>
        <taxon>Hexamitinae</taxon>
        <taxon>Hexamita</taxon>
    </lineage>
</organism>
<proteinExistence type="predicted"/>